<gene>
    <name evidence="9" type="ORF">D9757_006756</name>
</gene>
<comment type="subcellular location">
    <subcellularLocation>
        <location evidence="1">Membrane</location>
        <topology evidence="1">Multi-pass membrane protein</topology>
    </subcellularLocation>
</comment>
<evidence type="ECO:0000256" key="3">
    <source>
        <dbReference type="ARBA" id="ARBA00022989"/>
    </source>
</evidence>
<evidence type="ECO:0000256" key="4">
    <source>
        <dbReference type="ARBA" id="ARBA00023136"/>
    </source>
</evidence>
<dbReference type="Pfam" id="PF20684">
    <property type="entry name" value="Fung_rhodopsin"/>
    <property type="match status" value="1"/>
</dbReference>
<protein>
    <recommendedName>
        <fullName evidence="8">Rhodopsin domain-containing protein</fullName>
    </recommendedName>
</protein>
<feature type="transmembrane region" description="Helical" evidence="7">
    <location>
        <begin position="133"/>
        <end position="154"/>
    </location>
</feature>
<evidence type="ECO:0000256" key="1">
    <source>
        <dbReference type="ARBA" id="ARBA00004141"/>
    </source>
</evidence>
<dbReference type="PANTHER" id="PTHR33048:SF146">
    <property type="entry name" value="INTEGRAL MEMBRANE PROTEIN"/>
    <property type="match status" value="1"/>
</dbReference>
<dbReference type="GO" id="GO:0016020">
    <property type="term" value="C:membrane"/>
    <property type="evidence" value="ECO:0007669"/>
    <property type="project" value="UniProtKB-SubCell"/>
</dbReference>
<feature type="transmembrane region" description="Helical" evidence="7">
    <location>
        <begin position="216"/>
        <end position="238"/>
    </location>
</feature>
<dbReference type="Proteomes" id="UP000518752">
    <property type="component" value="Unassembled WGS sequence"/>
</dbReference>
<keyword evidence="10" id="KW-1185">Reference proteome</keyword>
<accession>A0A8H5M8U8</accession>
<dbReference type="PANTHER" id="PTHR33048">
    <property type="entry name" value="PTH11-LIKE INTEGRAL MEMBRANE PROTEIN (AFU_ORTHOLOGUE AFUA_5G11245)"/>
    <property type="match status" value="1"/>
</dbReference>
<dbReference type="EMBL" id="JAACJN010000039">
    <property type="protein sequence ID" value="KAF5385595.1"/>
    <property type="molecule type" value="Genomic_DNA"/>
</dbReference>
<dbReference type="OrthoDB" id="3229610at2759"/>
<proteinExistence type="inferred from homology"/>
<feature type="transmembrane region" description="Helical" evidence="7">
    <location>
        <begin position="99"/>
        <end position="121"/>
    </location>
</feature>
<dbReference type="InterPro" id="IPR049326">
    <property type="entry name" value="Rhodopsin_dom_fungi"/>
</dbReference>
<evidence type="ECO:0000256" key="7">
    <source>
        <dbReference type="SAM" id="Phobius"/>
    </source>
</evidence>
<evidence type="ECO:0000313" key="10">
    <source>
        <dbReference type="Proteomes" id="UP000518752"/>
    </source>
</evidence>
<evidence type="ECO:0000256" key="5">
    <source>
        <dbReference type="ARBA" id="ARBA00038359"/>
    </source>
</evidence>
<reference evidence="9 10" key="1">
    <citation type="journal article" date="2020" name="ISME J.">
        <title>Uncovering the hidden diversity of litter-decomposition mechanisms in mushroom-forming fungi.</title>
        <authorList>
            <person name="Floudas D."/>
            <person name="Bentzer J."/>
            <person name="Ahren D."/>
            <person name="Johansson T."/>
            <person name="Persson P."/>
            <person name="Tunlid A."/>
        </authorList>
    </citation>
    <scope>NUCLEOTIDE SEQUENCE [LARGE SCALE GENOMIC DNA]</scope>
    <source>
        <strain evidence="9 10">CBS 406.79</strain>
    </source>
</reference>
<dbReference type="AlphaFoldDB" id="A0A8H5M8U8"/>
<keyword evidence="3 7" id="KW-1133">Transmembrane helix</keyword>
<evidence type="ECO:0000313" key="9">
    <source>
        <dbReference type="EMBL" id="KAF5385595.1"/>
    </source>
</evidence>
<keyword evidence="2 7" id="KW-0812">Transmembrane</keyword>
<evidence type="ECO:0000259" key="8">
    <source>
        <dbReference type="Pfam" id="PF20684"/>
    </source>
</evidence>
<feature type="region of interest" description="Disordered" evidence="6">
    <location>
        <begin position="282"/>
        <end position="345"/>
    </location>
</feature>
<organism evidence="9 10">
    <name type="scientific">Collybiopsis confluens</name>
    <dbReference type="NCBI Taxonomy" id="2823264"/>
    <lineage>
        <taxon>Eukaryota</taxon>
        <taxon>Fungi</taxon>
        <taxon>Dikarya</taxon>
        <taxon>Basidiomycota</taxon>
        <taxon>Agaricomycotina</taxon>
        <taxon>Agaricomycetes</taxon>
        <taxon>Agaricomycetidae</taxon>
        <taxon>Agaricales</taxon>
        <taxon>Marasmiineae</taxon>
        <taxon>Omphalotaceae</taxon>
        <taxon>Collybiopsis</taxon>
    </lineage>
</organism>
<sequence>MYALLQKLSMQTLSGRDSSPSSESALVQLDHQITLSSNVGITIAAATTILRLTLRVRYFGWDDVLAALALVSVIITVIDGKLYFDINPLSTRSQSSRVALYYVFAVTFDTTIWISRLSILFTIIRLGGYKRQLYTAAVCFLLAMLVLIAQIFWVCEPQNRHNHWKEAIVPQCVLGKSVAITQVTTDAFADIVLVTIPLYLLRYLKSEDAQAQKLRLAVSFVVGGLTSVVSIVHAVYLFNGLEISILVSNFEMVVSVIITNFAVLVAAWYRMWKSVRPLSRFAKNKGRRGGSSKESKLSSIAYGAPPRSGASASVQDQDTSGGGTGGTVMEGNTNASAEEEEEEEAGNVILTCSACKLYSPRRSAEGPLPFQQLELHYYYCSPLRTHNSQW</sequence>
<feature type="compositionally biased region" description="Polar residues" evidence="6">
    <location>
        <begin position="310"/>
        <end position="319"/>
    </location>
</feature>
<feature type="domain" description="Rhodopsin" evidence="8">
    <location>
        <begin position="56"/>
        <end position="239"/>
    </location>
</feature>
<feature type="transmembrane region" description="Helical" evidence="7">
    <location>
        <begin position="250"/>
        <end position="269"/>
    </location>
</feature>
<feature type="transmembrane region" description="Helical" evidence="7">
    <location>
        <begin position="64"/>
        <end position="84"/>
    </location>
</feature>
<keyword evidence="4 7" id="KW-0472">Membrane</keyword>
<comment type="caution">
    <text evidence="9">The sequence shown here is derived from an EMBL/GenBank/DDBJ whole genome shotgun (WGS) entry which is preliminary data.</text>
</comment>
<comment type="similarity">
    <text evidence="5">Belongs to the SAT4 family.</text>
</comment>
<name>A0A8H5M8U8_9AGAR</name>
<dbReference type="InterPro" id="IPR052337">
    <property type="entry name" value="SAT4-like"/>
</dbReference>
<feature type="transmembrane region" description="Helical" evidence="7">
    <location>
        <begin position="187"/>
        <end position="204"/>
    </location>
</feature>
<evidence type="ECO:0000256" key="6">
    <source>
        <dbReference type="SAM" id="MobiDB-lite"/>
    </source>
</evidence>
<evidence type="ECO:0000256" key="2">
    <source>
        <dbReference type="ARBA" id="ARBA00022692"/>
    </source>
</evidence>